<comment type="caution">
    <text evidence="1">The sequence shown here is derived from an EMBL/GenBank/DDBJ whole genome shotgun (WGS) entry which is preliminary data.</text>
</comment>
<accession>A0A6G0WEZ4</accession>
<dbReference type="OrthoDB" id="6616634at2759"/>
<protein>
    <submittedName>
        <fullName evidence="1">ATP-dependent DNA helicase</fullName>
    </submittedName>
</protein>
<dbReference type="PANTHER" id="PTHR47642">
    <property type="entry name" value="ATP-DEPENDENT DNA HELICASE"/>
    <property type="match status" value="1"/>
</dbReference>
<dbReference type="GO" id="GO:0004386">
    <property type="term" value="F:helicase activity"/>
    <property type="evidence" value="ECO:0007669"/>
    <property type="project" value="UniProtKB-KW"/>
</dbReference>
<name>A0A6G0WEZ4_APHCR</name>
<dbReference type="InterPro" id="IPR027417">
    <property type="entry name" value="P-loop_NTPase"/>
</dbReference>
<proteinExistence type="predicted"/>
<keyword evidence="1" id="KW-0547">Nucleotide-binding</keyword>
<dbReference type="Proteomes" id="UP000478052">
    <property type="component" value="Unassembled WGS sequence"/>
</dbReference>
<dbReference type="PANTHER" id="PTHR47642:SF8">
    <property type="entry name" value="ATP-DEPENDENT DNA HELICASE"/>
    <property type="match status" value="1"/>
</dbReference>
<feature type="non-terminal residue" evidence="1">
    <location>
        <position position="313"/>
    </location>
</feature>
<dbReference type="AlphaFoldDB" id="A0A6G0WEZ4"/>
<keyword evidence="1" id="KW-0378">Hydrolase</keyword>
<organism evidence="1 2">
    <name type="scientific">Aphis craccivora</name>
    <name type="common">Cowpea aphid</name>
    <dbReference type="NCBI Taxonomy" id="307492"/>
    <lineage>
        <taxon>Eukaryota</taxon>
        <taxon>Metazoa</taxon>
        <taxon>Ecdysozoa</taxon>
        <taxon>Arthropoda</taxon>
        <taxon>Hexapoda</taxon>
        <taxon>Insecta</taxon>
        <taxon>Pterygota</taxon>
        <taxon>Neoptera</taxon>
        <taxon>Paraneoptera</taxon>
        <taxon>Hemiptera</taxon>
        <taxon>Sternorrhyncha</taxon>
        <taxon>Aphidomorpha</taxon>
        <taxon>Aphidoidea</taxon>
        <taxon>Aphididae</taxon>
        <taxon>Aphidini</taxon>
        <taxon>Aphis</taxon>
        <taxon>Aphis</taxon>
    </lineage>
</organism>
<evidence type="ECO:0000313" key="2">
    <source>
        <dbReference type="Proteomes" id="UP000478052"/>
    </source>
</evidence>
<evidence type="ECO:0000313" key="1">
    <source>
        <dbReference type="EMBL" id="KAF0725970.1"/>
    </source>
</evidence>
<dbReference type="InterPro" id="IPR051055">
    <property type="entry name" value="PIF1_helicase"/>
</dbReference>
<keyword evidence="1" id="KW-0347">Helicase</keyword>
<sequence>MDSAGKTTPVDGQCGGATPVDGQCGGGRDIGSAGSASQVLGSTGCETVEKLNIDGTKIKIERDYIDKGKQGRNNSQLVDDEDWVLDDVLINDVGDYVENTNTSDVDSLKDGGKIIMHLIDNEQSQLWGKGHPAMKVFVTGPAGAGKSMLIRALAQCVIPIANLRPDIDDLSLPPVLLTAPTGKALNGIKGLTLHSAFKLPLNQFAGFLTKHYFSTISNTSLGTNNKVDEVNRRVLNFMNQASFISKSIDTSAKRSDIESAKKLSRQKTMGLTLRLVLKKTDKYIVIANISTKDGLVNRAIVEFIQINKGQTAG</sequence>
<dbReference type="EMBL" id="VUJU01008778">
    <property type="protein sequence ID" value="KAF0725970.1"/>
    <property type="molecule type" value="Genomic_DNA"/>
</dbReference>
<dbReference type="Gene3D" id="3.40.50.300">
    <property type="entry name" value="P-loop containing nucleotide triphosphate hydrolases"/>
    <property type="match status" value="1"/>
</dbReference>
<keyword evidence="1" id="KW-0067">ATP-binding</keyword>
<keyword evidence="2" id="KW-1185">Reference proteome</keyword>
<gene>
    <name evidence="1" type="ORF">FWK35_00024685</name>
</gene>
<reference evidence="1 2" key="1">
    <citation type="submission" date="2019-08" db="EMBL/GenBank/DDBJ databases">
        <title>Whole genome of Aphis craccivora.</title>
        <authorList>
            <person name="Voronova N.V."/>
            <person name="Shulinski R.S."/>
            <person name="Bandarenka Y.V."/>
            <person name="Zhorov D.G."/>
            <person name="Warner D."/>
        </authorList>
    </citation>
    <scope>NUCLEOTIDE SEQUENCE [LARGE SCALE GENOMIC DNA]</scope>
    <source>
        <strain evidence="1">180601</strain>
        <tissue evidence="1">Whole Body</tissue>
    </source>
</reference>
<dbReference type="SUPFAM" id="SSF52540">
    <property type="entry name" value="P-loop containing nucleoside triphosphate hydrolases"/>
    <property type="match status" value="1"/>
</dbReference>